<name>A0A1G6GY23_9ACTN</name>
<evidence type="ECO:0000256" key="2">
    <source>
        <dbReference type="SAM" id="Phobius"/>
    </source>
</evidence>
<feature type="compositionally biased region" description="Polar residues" evidence="1">
    <location>
        <begin position="131"/>
        <end position="142"/>
    </location>
</feature>
<keyword evidence="4" id="KW-1185">Reference proteome</keyword>
<dbReference type="Proteomes" id="UP000199086">
    <property type="component" value="Unassembled WGS sequence"/>
</dbReference>
<feature type="compositionally biased region" description="Gly residues" evidence="1">
    <location>
        <begin position="233"/>
        <end position="264"/>
    </location>
</feature>
<evidence type="ECO:0000313" key="4">
    <source>
        <dbReference type="Proteomes" id="UP000199086"/>
    </source>
</evidence>
<gene>
    <name evidence="3" type="ORF">GA0111570_105260</name>
</gene>
<dbReference type="STRING" id="1577474.GA0111570_105260"/>
<sequence length="264" mass="24890">MATVLAGAGAAATSTLLGGQLGVAGTVIGAALASIITTLALNLYDNALRRATHRLKYVAVRVRNPKVAAGIRTGATVAPGGPDSTGPLWTRVKVSRKLIGWTMVTALIGTVLGLGIMVGIERSTAAAITPGTSELAGTSQRNATRTDTTTSNGGTGTTPGGTATTGTDTTGGTTTAGEATPSPALSAIPTSVPSPSVAASTGPGTGTSSTAPAPAASTGTSSGSTGTSSGSTGTIGGTTTGGTTTGGTTTGGTTPGGTTGSTTP</sequence>
<proteinExistence type="predicted"/>
<reference evidence="3 4" key="1">
    <citation type="submission" date="2016-06" db="EMBL/GenBank/DDBJ databases">
        <authorList>
            <person name="Olsen C.W."/>
            <person name="Carey S."/>
            <person name="Hinshaw L."/>
            <person name="Karasin A.I."/>
        </authorList>
    </citation>
    <scope>NUCLEOTIDE SEQUENCE [LARGE SCALE GENOMIC DNA]</scope>
    <source>
        <strain evidence="3 4">LZ-22</strain>
    </source>
</reference>
<feature type="compositionally biased region" description="Low complexity" evidence="1">
    <location>
        <begin position="189"/>
        <end position="232"/>
    </location>
</feature>
<feature type="compositionally biased region" description="Low complexity" evidence="1">
    <location>
        <begin position="160"/>
        <end position="180"/>
    </location>
</feature>
<feature type="transmembrane region" description="Helical" evidence="2">
    <location>
        <begin position="98"/>
        <end position="120"/>
    </location>
</feature>
<organism evidence="3 4">
    <name type="scientific">Raineyella antarctica</name>
    <dbReference type="NCBI Taxonomy" id="1577474"/>
    <lineage>
        <taxon>Bacteria</taxon>
        <taxon>Bacillati</taxon>
        <taxon>Actinomycetota</taxon>
        <taxon>Actinomycetes</taxon>
        <taxon>Propionibacteriales</taxon>
        <taxon>Propionibacteriaceae</taxon>
        <taxon>Raineyella</taxon>
    </lineage>
</organism>
<keyword evidence="2" id="KW-0472">Membrane</keyword>
<feature type="region of interest" description="Disordered" evidence="1">
    <location>
        <begin position="131"/>
        <end position="264"/>
    </location>
</feature>
<dbReference type="EMBL" id="FMYF01000005">
    <property type="protein sequence ID" value="SDB86813.1"/>
    <property type="molecule type" value="Genomic_DNA"/>
</dbReference>
<dbReference type="AlphaFoldDB" id="A0A1G6GY23"/>
<evidence type="ECO:0000313" key="3">
    <source>
        <dbReference type="EMBL" id="SDB86813.1"/>
    </source>
</evidence>
<accession>A0A1G6GY23</accession>
<feature type="transmembrane region" description="Helical" evidence="2">
    <location>
        <begin position="28"/>
        <end position="44"/>
    </location>
</feature>
<keyword evidence="2" id="KW-1133">Transmembrane helix</keyword>
<dbReference type="RefSeq" id="WP_092609995.1">
    <property type="nucleotide sequence ID" value="NZ_FMYF01000005.1"/>
</dbReference>
<protein>
    <submittedName>
        <fullName evidence="3">Uncharacterized protein</fullName>
    </submittedName>
</protein>
<keyword evidence="2" id="KW-0812">Transmembrane</keyword>
<evidence type="ECO:0000256" key="1">
    <source>
        <dbReference type="SAM" id="MobiDB-lite"/>
    </source>
</evidence>
<feature type="compositionally biased region" description="Low complexity" evidence="1">
    <location>
        <begin position="143"/>
        <end position="152"/>
    </location>
</feature>